<feature type="region of interest" description="Disordered" evidence="1">
    <location>
        <begin position="243"/>
        <end position="264"/>
    </location>
</feature>
<sequence>MGTPTQYLWIYWIGWVRMSSIFEMFGSDGYAYLILKLLERMGCKVMRTLASVEIVVMLILGLPCCLCSSSVRCLEGRVPPRLTELRAPECPYHCRRILMRLVYLVGTDTESEPFEGKARTHESPHIVAPPTCHVEGSSTSGVRSTSSDFTAPLSPDHPLTHTTPVLVPILRRTAHMAMRVPPVMSPGLSAGIDSEEDEEVEESSDSDSESEDVEDEGPTAEDEDPAAEDKGLAARVEGPILDEESYGLDNESHGVDGKSYGLDDESHGIDDEDHSIESDGLGLGEEEAVPEGQERAVLVVGTAVSEPLGFGYGALRCRELELEEDHVYNTFEVGHGSGSAPKPERSERVSAFRQPTLTQWIDPEDDMIYIDVPVYPPPTPRVQTPP</sequence>
<proteinExistence type="predicted"/>
<organism evidence="2">
    <name type="scientific">Tanacetum cinerariifolium</name>
    <name type="common">Dalmatian daisy</name>
    <name type="synonym">Chrysanthemum cinerariifolium</name>
    <dbReference type="NCBI Taxonomy" id="118510"/>
    <lineage>
        <taxon>Eukaryota</taxon>
        <taxon>Viridiplantae</taxon>
        <taxon>Streptophyta</taxon>
        <taxon>Embryophyta</taxon>
        <taxon>Tracheophyta</taxon>
        <taxon>Spermatophyta</taxon>
        <taxon>Magnoliopsida</taxon>
        <taxon>eudicotyledons</taxon>
        <taxon>Gunneridae</taxon>
        <taxon>Pentapetalae</taxon>
        <taxon>asterids</taxon>
        <taxon>campanulids</taxon>
        <taxon>Asterales</taxon>
        <taxon>Asteraceae</taxon>
        <taxon>Asteroideae</taxon>
        <taxon>Anthemideae</taxon>
        <taxon>Anthemidinae</taxon>
        <taxon>Tanacetum</taxon>
    </lineage>
</organism>
<evidence type="ECO:0000256" key="1">
    <source>
        <dbReference type="SAM" id="MobiDB-lite"/>
    </source>
</evidence>
<name>A0A699IF75_TANCI</name>
<feature type="compositionally biased region" description="Acidic residues" evidence="1">
    <location>
        <begin position="193"/>
        <end position="226"/>
    </location>
</feature>
<accession>A0A699IF75</accession>
<feature type="compositionally biased region" description="Basic and acidic residues" evidence="1">
    <location>
        <begin position="114"/>
        <end position="124"/>
    </location>
</feature>
<dbReference type="AlphaFoldDB" id="A0A699IF75"/>
<feature type="region of interest" description="Disordered" evidence="1">
    <location>
        <begin position="332"/>
        <end position="354"/>
    </location>
</feature>
<reference evidence="2" key="1">
    <citation type="journal article" date="2019" name="Sci. Rep.">
        <title>Draft genome of Tanacetum cinerariifolium, the natural source of mosquito coil.</title>
        <authorList>
            <person name="Yamashiro T."/>
            <person name="Shiraishi A."/>
            <person name="Satake H."/>
            <person name="Nakayama K."/>
        </authorList>
    </citation>
    <scope>NUCLEOTIDE SEQUENCE</scope>
</reference>
<feature type="region of interest" description="Disordered" evidence="1">
    <location>
        <begin position="114"/>
        <end position="157"/>
    </location>
</feature>
<gene>
    <name evidence="2" type="ORF">Tci_520318</name>
</gene>
<feature type="compositionally biased region" description="Low complexity" evidence="1">
    <location>
        <begin position="136"/>
        <end position="147"/>
    </location>
</feature>
<dbReference type="EMBL" id="BKCJ010284404">
    <property type="protein sequence ID" value="GEZ48345.1"/>
    <property type="molecule type" value="Genomic_DNA"/>
</dbReference>
<evidence type="ECO:0000313" key="2">
    <source>
        <dbReference type="EMBL" id="GEZ48345.1"/>
    </source>
</evidence>
<protein>
    <submittedName>
        <fullName evidence="2">Uncharacterized protein</fullName>
    </submittedName>
</protein>
<comment type="caution">
    <text evidence="2">The sequence shown here is derived from an EMBL/GenBank/DDBJ whole genome shotgun (WGS) entry which is preliminary data.</text>
</comment>
<feature type="region of interest" description="Disordered" evidence="1">
    <location>
        <begin position="182"/>
        <end position="230"/>
    </location>
</feature>